<dbReference type="RefSeq" id="WP_041088113.1">
    <property type="nucleotide sequence ID" value="NZ_JXRP01000016.1"/>
</dbReference>
<dbReference type="Proteomes" id="UP000031938">
    <property type="component" value="Unassembled WGS sequence"/>
</dbReference>
<name>A0A0C2R8V6_9BACL</name>
<reference evidence="1 2" key="1">
    <citation type="submission" date="2015-01" db="EMBL/GenBank/DDBJ databases">
        <title>Genome sequencing of Jeotgalibacillus soli.</title>
        <authorList>
            <person name="Goh K.M."/>
            <person name="Chan K.-G."/>
            <person name="Yaakop A.S."/>
            <person name="Ee R."/>
            <person name="Gan H.M."/>
            <person name="Chan C.S."/>
        </authorList>
    </citation>
    <scope>NUCLEOTIDE SEQUENCE [LARGE SCALE GENOMIC DNA]</scope>
    <source>
        <strain evidence="1 2">P9</strain>
    </source>
</reference>
<proteinExistence type="predicted"/>
<protein>
    <recommendedName>
        <fullName evidence="3">DUF2642 domain-containing protein</fullName>
    </recommendedName>
</protein>
<gene>
    <name evidence="1" type="ORF">KP78_18480</name>
</gene>
<organism evidence="1 2">
    <name type="scientific">Jeotgalibacillus soli</name>
    <dbReference type="NCBI Taxonomy" id="889306"/>
    <lineage>
        <taxon>Bacteria</taxon>
        <taxon>Bacillati</taxon>
        <taxon>Bacillota</taxon>
        <taxon>Bacilli</taxon>
        <taxon>Bacillales</taxon>
        <taxon>Caryophanaceae</taxon>
        <taxon>Jeotgalibacillus</taxon>
    </lineage>
</organism>
<dbReference type="STRING" id="889306.KP78_18480"/>
<dbReference type="OrthoDB" id="2716151at2"/>
<dbReference type="EMBL" id="JXRP01000016">
    <property type="protein sequence ID" value="KIL46730.1"/>
    <property type="molecule type" value="Genomic_DNA"/>
</dbReference>
<comment type="caution">
    <text evidence="1">The sequence shown here is derived from an EMBL/GenBank/DDBJ whole genome shotgun (WGS) entry which is preliminary data.</text>
</comment>
<keyword evidence="2" id="KW-1185">Reference proteome</keyword>
<dbReference type="PATRIC" id="fig|889306.3.peg.1863"/>
<evidence type="ECO:0008006" key="3">
    <source>
        <dbReference type="Google" id="ProtNLM"/>
    </source>
</evidence>
<evidence type="ECO:0000313" key="2">
    <source>
        <dbReference type="Proteomes" id="UP000031938"/>
    </source>
</evidence>
<dbReference type="AlphaFoldDB" id="A0A0C2R8V6"/>
<evidence type="ECO:0000313" key="1">
    <source>
        <dbReference type="EMBL" id="KIL46730.1"/>
    </source>
</evidence>
<accession>A0A0C2R8V6</accession>
<sequence length="228" mass="25958">MTNLSQLTGTIIEIELSSKKSITGKLIESGTDILVIYDGKQYYYIPFTHIQFIKQSQSVSTETNYQKSNQAPINKDIKTISFGQILNNAKGLFVDIYITGHQSLYGYITNILNDYLVLYSPVYKNMLIPLSHLKWLIPYHMSQTPYSLDKPIISKTMENEMFADTFEDQLKKHIGSLVIFDLGEDAKKIGKLQDLILPIVELITGSGETLYWNLNHLKSVQIVAKDIK</sequence>